<feature type="compositionally biased region" description="Polar residues" evidence="1">
    <location>
        <begin position="215"/>
        <end position="238"/>
    </location>
</feature>
<evidence type="ECO:0000313" key="2">
    <source>
        <dbReference type="EMBL" id="PWN25416.1"/>
    </source>
</evidence>
<feature type="region of interest" description="Disordered" evidence="1">
    <location>
        <begin position="260"/>
        <end position="310"/>
    </location>
</feature>
<feature type="region of interest" description="Disordered" evidence="1">
    <location>
        <begin position="1"/>
        <end position="101"/>
    </location>
</feature>
<protein>
    <submittedName>
        <fullName evidence="2">Uncharacterized protein</fullName>
    </submittedName>
</protein>
<evidence type="ECO:0000313" key="3">
    <source>
        <dbReference type="Proteomes" id="UP000245884"/>
    </source>
</evidence>
<accession>A0A316UJG7</accession>
<proteinExistence type="predicted"/>
<dbReference type="EMBL" id="KZ819676">
    <property type="protein sequence ID" value="PWN25416.1"/>
    <property type="molecule type" value="Genomic_DNA"/>
</dbReference>
<organism evidence="2 3">
    <name type="scientific">Jaminaea rosea</name>
    <dbReference type="NCBI Taxonomy" id="1569628"/>
    <lineage>
        <taxon>Eukaryota</taxon>
        <taxon>Fungi</taxon>
        <taxon>Dikarya</taxon>
        <taxon>Basidiomycota</taxon>
        <taxon>Ustilaginomycotina</taxon>
        <taxon>Exobasidiomycetes</taxon>
        <taxon>Microstromatales</taxon>
        <taxon>Microstromatales incertae sedis</taxon>
        <taxon>Jaminaea</taxon>
    </lineage>
</organism>
<feature type="region of interest" description="Disordered" evidence="1">
    <location>
        <begin position="215"/>
        <end position="245"/>
    </location>
</feature>
<name>A0A316UJG7_9BASI</name>
<feature type="compositionally biased region" description="Basic and acidic residues" evidence="1">
    <location>
        <begin position="69"/>
        <end position="89"/>
    </location>
</feature>
<keyword evidence="3" id="KW-1185">Reference proteome</keyword>
<sequence length="379" mass="41406">MPCLGRENTKRETTLAAPPPARLRSTIRYKRSLSARVTMRSPWESNREPKPAELSKPQARSASRPWARTNDHDSQEERQRLLRDPESCRRQPSLPSGLARPPLRREIGFGFITRRTSFLSAQTTAAAAAAASAPPTAVPGFASDERGVATSACHVSASRQALSRAQVGTAFYVLHPLLPSILISPPKPPSHRNRSTVARQAQQWPLCLALPSHTSRFSSSPVNSSGTPRLSISDTPRLSSSGHGSTGTFSSVFVLQRHRESVTSTSTRAAHQSGRDKKVKERTSHQVAPPHFEKPPLANLPRKPRQARPLQAQVVPDSIEYGEQLRTGVGSLPDFIDSSTSLRFRFSRVTKAATRPALVKKGCPMSSAKVYVCCGAHQQ</sequence>
<dbReference type="AlphaFoldDB" id="A0A316UJG7"/>
<feature type="compositionally biased region" description="Basic and acidic residues" evidence="1">
    <location>
        <begin position="273"/>
        <end position="284"/>
    </location>
</feature>
<dbReference type="GeneID" id="37026635"/>
<gene>
    <name evidence="2" type="ORF">BDZ90DRAFT_228442</name>
</gene>
<dbReference type="Proteomes" id="UP000245884">
    <property type="component" value="Unassembled WGS sequence"/>
</dbReference>
<dbReference type="RefSeq" id="XP_025360028.1">
    <property type="nucleotide sequence ID" value="XM_025504812.1"/>
</dbReference>
<evidence type="ECO:0000256" key="1">
    <source>
        <dbReference type="SAM" id="MobiDB-lite"/>
    </source>
</evidence>
<reference evidence="2 3" key="1">
    <citation type="journal article" date="2018" name="Mol. Biol. Evol.">
        <title>Broad Genomic Sampling Reveals a Smut Pathogenic Ancestry of the Fungal Clade Ustilaginomycotina.</title>
        <authorList>
            <person name="Kijpornyongpan T."/>
            <person name="Mondo S.J."/>
            <person name="Barry K."/>
            <person name="Sandor L."/>
            <person name="Lee J."/>
            <person name="Lipzen A."/>
            <person name="Pangilinan J."/>
            <person name="LaButti K."/>
            <person name="Hainaut M."/>
            <person name="Henrissat B."/>
            <person name="Grigoriev I.V."/>
            <person name="Spatafora J.W."/>
            <person name="Aime M.C."/>
        </authorList>
    </citation>
    <scope>NUCLEOTIDE SEQUENCE [LARGE SCALE GENOMIC DNA]</scope>
    <source>
        <strain evidence="2 3">MCA 5214</strain>
    </source>
</reference>